<feature type="transmembrane region" description="Helical" evidence="1">
    <location>
        <begin position="82"/>
        <end position="101"/>
    </location>
</feature>
<dbReference type="AlphaFoldDB" id="A0A382D5R2"/>
<organism evidence="2">
    <name type="scientific">marine metagenome</name>
    <dbReference type="NCBI Taxonomy" id="408172"/>
    <lineage>
        <taxon>unclassified sequences</taxon>
        <taxon>metagenomes</taxon>
        <taxon>ecological metagenomes</taxon>
    </lineage>
</organism>
<proteinExistence type="predicted"/>
<evidence type="ECO:0008006" key="3">
    <source>
        <dbReference type="Google" id="ProtNLM"/>
    </source>
</evidence>
<keyword evidence="1" id="KW-0812">Transmembrane</keyword>
<accession>A0A382D5R2</accession>
<keyword evidence="1" id="KW-1133">Transmembrane helix</keyword>
<name>A0A382D5R2_9ZZZZ</name>
<gene>
    <name evidence="2" type="ORF">METZ01_LOCUS185811</name>
</gene>
<evidence type="ECO:0000256" key="1">
    <source>
        <dbReference type="SAM" id="Phobius"/>
    </source>
</evidence>
<feature type="non-terminal residue" evidence="2">
    <location>
        <position position="134"/>
    </location>
</feature>
<protein>
    <recommendedName>
        <fullName evidence="3">Undecaprenyl/decaprenyl-phosphate alpha-N-acetylglucosaminyl 1-phosphate transferase</fullName>
    </recommendedName>
</protein>
<feature type="transmembrane region" description="Helical" evidence="1">
    <location>
        <begin position="51"/>
        <end position="70"/>
    </location>
</feature>
<keyword evidence="1" id="KW-0472">Membrane</keyword>
<reference evidence="2" key="1">
    <citation type="submission" date="2018-05" db="EMBL/GenBank/DDBJ databases">
        <authorList>
            <person name="Lanie J.A."/>
            <person name="Ng W.-L."/>
            <person name="Kazmierczak K.M."/>
            <person name="Andrzejewski T.M."/>
            <person name="Davidsen T.M."/>
            <person name="Wayne K.J."/>
            <person name="Tettelin H."/>
            <person name="Glass J.I."/>
            <person name="Rusch D."/>
            <person name="Podicherti R."/>
            <person name="Tsui H.-C.T."/>
            <person name="Winkler M.E."/>
        </authorList>
    </citation>
    <scope>NUCLEOTIDE SEQUENCE</scope>
</reference>
<evidence type="ECO:0000313" key="2">
    <source>
        <dbReference type="EMBL" id="SVB32957.1"/>
    </source>
</evidence>
<dbReference type="EMBL" id="UINC01037451">
    <property type="protein sequence ID" value="SVB32957.1"/>
    <property type="molecule type" value="Genomic_DNA"/>
</dbReference>
<sequence>MTGAWWEYVVVFATSAVLCLVLTPVAMAVAIRAGMLDRPGGHKSHLSSVPYLGGVAIVVAFAGAVIGAAVIEPPATGQGELIIVLLLALGLAVVGLVDDLLNLSAVVRLVVEVLCAVQLWRMDAGITITGEQAL</sequence>
<feature type="transmembrane region" description="Helical" evidence="1">
    <location>
        <begin position="6"/>
        <end position="31"/>
    </location>
</feature>